<reference evidence="3 4" key="1">
    <citation type="submission" date="2020-10" db="EMBL/GenBank/DDBJ databases">
        <title>Mucilaginibacter mali sp. nov., isolated from rhizosphere soil of apple orchard.</title>
        <authorList>
            <person name="Lee J.-S."/>
            <person name="Kim H.S."/>
            <person name="Kim J.-S."/>
        </authorList>
    </citation>
    <scope>NUCLEOTIDE SEQUENCE [LARGE SCALE GENOMIC DNA]</scope>
    <source>
        <strain evidence="3 4">KCTC 23157</strain>
    </source>
</reference>
<keyword evidence="2" id="KW-1133">Transmembrane helix</keyword>
<name>A0ABR9XBQ5_9SPHI</name>
<keyword evidence="2" id="KW-0472">Membrane</keyword>
<dbReference type="EMBL" id="JADFFM010000001">
    <property type="protein sequence ID" value="MBE9664767.1"/>
    <property type="molecule type" value="Genomic_DNA"/>
</dbReference>
<feature type="compositionally biased region" description="Basic and acidic residues" evidence="1">
    <location>
        <begin position="571"/>
        <end position="581"/>
    </location>
</feature>
<evidence type="ECO:0000256" key="1">
    <source>
        <dbReference type="SAM" id="MobiDB-lite"/>
    </source>
</evidence>
<proteinExistence type="predicted"/>
<evidence type="ECO:0008006" key="5">
    <source>
        <dbReference type="Google" id="ProtNLM"/>
    </source>
</evidence>
<keyword evidence="2" id="KW-0812">Transmembrane</keyword>
<comment type="caution">
    <text evidence="3">The sequence shown here is derived from an EMBL/GenBank/DDBJ whole genome shotgun (WGS) entry which is preliminary data.</text>
</comment>
<keyword evidence="4" id="KW-1185">Reference proteome</keyword>
<protein>
    <recommendedName>
        <fullName evidence="5">AsmA-like protein</fullName>
    </recommendedName>
</protein>
<dbReference type="RefSeq" id="WP_194104193.1">
    <property type="nucleotide sequence ID" value="NZ_JADFFM010000001.1"/>
</dbReference>
<feature type="transmembrane region" description="Helical" evidence="2">
    <location>
        <begin position="17"/>
        <end position="36"/>
    </location>
</feature>
<sequence>MNLNFLKQRWQRITARIFIVIAALILVAGVFINFYFSPILANTVKSTVLKSSDSLYNVNFTKADLHIFQGKIVIFNIDLLPDTSVYNQLKKVNSAPNNLYRLHIKKLVLTHIHPFRLYFKKKLDIGEIILSAPELDLTYQLNHTKDTTEKDKRTLYQRISKTLHSIHVGHIGLNDVQFKYKDYSGNKVAISELKEMNLSATDLLIDSASMTDKNRTLYCTDVTTELNNFSGVTLNGLYRYKMKLLKFSTHTAQLNIDDITLDPVNPKSFFDKSQRDRFSMHIDSVQLNRFDFLTYHKYRKLSGGSLIVSKGRLGVSGNPNAKRKAGDRAITFPNAGIYLLKTDLKIDTVLIKNINVSYTELNRKSEKTGYIYFNNTNGRILNLTTNADALKQNKYCDIALQTLFMNKSAFTVKFRFDMADPSLAYSYKGHLNAVNLQVVNPAAMPLGMVKIKEGTLKSFDFDIQANRYVSHGKVSALYNNLKIIMLKPDTANKKLKRMTIASLFANVFVLKHDNPDKPGDMPRSFYVNARRPIESAFFKTVWKTLLAGIKSCAGFGEKKEKEIKTQMADRAVQKQEHLTKKAERKLKRAERKKEKELKRQKEKEMKERLKDEHPTQ</sequence>
<evidence type="ECO:0000313" key="4">
    <source>
        <dbReference type="Proteomes" id="UP000632774"/>
    </source>
</evidence>
<evidence type="ECO:0000313" key="3">
    <source>
        <dbReference type="EMBL" id="MBE9664767.1"/>
    </source>
</evidence>
<feature type="compositionally biased region" description="Basic and acidic residues" evidence="1">
    <location>
        <begin position="591"/>
        <end position="616"/>
    </location>
</feature>
<dbReference type="Proteomes" id="UP000632774">
    <property type="component" value="Unassembled WGS sequence"/>
</dbReference>
<gene>
    <name evidence="3" type="ORF">IRJ18_00245</name>
</gene>
<evidence type="ECO:0000256" key="2">
    <source>
        <dbReference type="SAM" id="Phobius"/>
    </source>
</evidence>
<organism evidence="3 4">
    <name type="scientific">Mucilaginibacter boryungensis</name>
    <dbReference type="NCBI Taxonomy" id="768480"/>
    <lineage>
        <taxon>Bacteria</taxon>
        <taxon>Pseudomonadati</taxon>
        <taxon>Bacteroidota</taxon>
        <taxon>Sphingobacteriia</taxon>
        <taxon>Sphingobacteriales</taxon>
        <taxon>Sphingobacteriaceae</taxon>
        <taxon>Mucilaginibacter</taxon>
    </lineage>
</organism>
<feature type="region of interest" description="Disordered" evidence="1">
    <location>
        <begin position="566"/>
        <end position="616"/>
    </location>
</feature>
<accession>A0ABR9XBQ5</accession>